<protein>
    <recommendedName>
        <fullName evidence="5">Peptidase A1 domain-containing protein</fullName>
    </recommendedName>
</protein>
<keyword evidence="4" id="KW-1185">Reference proteome</keyword>
<dbReference type="STRING" id="230819.A0A5C3KRG0"/>
<sequence length="428" mass="46675">MSRFVLLDDADPTIQYDGEWTIDAEQYNHLENPVAISGQHRTTGNSSLSFSFQGTYFSLYGTMATTNDTISTMSAPPVWECTIDGHVIQSAPIPTNAQNRFTYCVVNDLEPETTHQFTLRAQATEAAPIWVDKFQLLPSETQYWASLSNYDVMLSGGFDSSIRYGPNWVPLQGNSYAKSTSVSGSSLQLDFIGTKVAWITTSSGLIDTQSRGSYSLNGGPPIEFSIGDQQLPRGLSTLFETEELPRNRHTLKVDYEGFGTPLLLHHFAIQAGDFFNRDPRALGPALDGLRVEPLPDPPRNQPSGHNVGAIVGGVVGGVAILLALAGIAAWSIYQRRRRRSAEKVEERVEPWIYAWQVEGRPNVSTSAGLKNAIHGPQHSAGPSISSSNAELLATAPRPIFSKSQVSRTESQPAVHEGSVDPPAYTPIQ</sequence>
<organism evidence="3 4">
    <name type="scientific">Coprinopsis marcescibilis</name>
    <name type="common">Agaric fungus</name>
    <name type="synonym">Psathyrella marcescibilis</name>
    <dbReference type="NCBI Taxonomy" id="230819"/>
    <lineage>
        <taxon>Eukaryota</taxon>
        <taxon>Fungi</taxon>
        <taxon>Dikarya</taxon>
        <taxon>Basidiomycota</taxon>
        <taxon>Agaricomycotina</taxon>
        <taxon>Agaricomycetes</taxon>
        <taxon>Agaricomycetidae</taxon>
        <taxon>Agaricales</taxon>
        <taxon>Agaricineae</taxon>
        <taxon>Psathyrellaceae</taxon>
        <taxon>Coprinopsis</taxon>
    </lineage>
</organism>
<evidence type="ECO:0000313" key="3">
    <source>
        <dbReference type="EMBL" id="TFK23199.1"/>
    </source>
</evidence>
<evidence type="ECO:0000313" key="4">
    <source>
        <dbReference type="Proteomes" id="UP000307440"/>
    </source>
</evidence>
<evidence type="ECO:0008006" key="5">
    <source>
        <dbReference type="Google" id="ProtNLM"/>
    </source>
</evidence>
<gene>
    <name evidence="3" type="ORF">FA15DRAFT_745851</name>
</gene>
<dbReference type="Proteomes" id="UP000307440">
    <property type="component" value="Unassembled WGS sequence"/>
</dbReference>
<accession>A0A5C3KRG0</accession>
<dbReference type="Gene3D" id="1.20.5.510">
    <property type="entry name" value="Single helix bin"/>
    <property type="match status" value="1"/>
</dbReference>
<evidence type="ECO:0000256" key="2">
    <source>
        <dbReference type="SAM" id="Phobius"/>
    </source>
</evidence>
<name>A0A5C3KRG0_COPMA</name>
<keyword evidence="2" id="KW-0472">Membrane</keyword>
<keyword evidence="2" id="KW-1133">Transmembrane helix</keyword>
<dbReference type="Gene3D" id="2.60.120.260">
    <property type="entry name" value="Galactose-binding domain-like"/>
    <property type="match status" value="2"/>
</dbReference>
<keyword evidence="2" id="KW-0812">Transmembrane</keyword>
<dbReference type="EMBL" id="ML210223">
    <property type="protein sequence ID" value="TFK23199.1"/>
    <property type="molecule type" value="Genomic_DNA"/>
</dbReference>
<dbReference type="OrthoDB" id="3052647at2759"/>
<feature type="compositionally biased region" description="Polar residues" evidence="1">
    <location>
        <begin position="401"/>
        <end position="411"/>
    </location>
</feature>
<feature type="region of interest" description="Disordered" evidence="1">
    <location>
        <begin position="400"/>
        <end position="428"/>
    </location>
</feature>
<reference evidence="3 4" key="1">
    <citation type="journal article" date="2019" name="Nat. Ecol. Evol.">
        <title>Megaphylogeny resolves global patterns of mushroom evolution.</title>
        <authorList>
            <person name="Varga T."/>
            <person name="Krizsan K."/>
            <person name="Foldi C."/>
            <person name="Dima B."/>
            <person name="Sanchez-Garcia M."/>
            <person name="Sanchez-Ramirez S."/>
            <person name="Szollosi G.J."/>
            <person name="Szarkandi J.G."/>
            <person name="Papp V."/>
            <person name="Albert L."/>
            <person name="Andreopoulos W."/>
            <person name="Angelini C."/>
            <person name="Antonin V."/>
            <person name="Barry K.W."/>
            <person name="Bougher N.L."/>
            <person name="Buchanan P."/>
            <person name="Buyck B."/>
            <person name="Bense V."/>
            <person name="Catcheside P."/>
            <person name="Chovatia M."/>
            <person name="Cooper J."/>
            <person name="Damon W."/>
            <person name="Desjardin D."/>
            <person name="Finy P."/>
            <person name="Geml J."/>
            <person name="Haridas S."/>
            <person name="Hughes K."/>
            <person name="Justo A."/>
            <person name="Karasinski D."/>
            <person name="Kautmanova I."/>
            <person name="Kiss B."/>
            <person name="Kocsube S."/>
            <person name="Kotiranta H."/>
            <person name="LaButti K.M."/>
            <person name="Lechner B.E."/>
            <person name="Liimatainen K."/>
            <person name="Lipzen A."/>
            <person name="Lukacs Z."/>
            <person name="Mihaltcheva S."/>
            <person name="Morgado L.N."/>
            <person name="Niskanen T."/>
            <person name="Noordeloos M.E."/>
            <person name="Ohm R.A."/>
            <person name="Ortiz-Santana B."/>
            <person name="Ovrebo C."/>
            <person name="Racz N."/>
            <person name="Riley R."/>
            <person name="Savchenko A."/>
            <person name="Shiryaev A."/>
            <person name="Soop K."/>
            <person name="Spirin V."/>
            <person name="Szebenyi C."/>
            <person name="Tomsovsky M."/>
            <person name="Tulloss R.E."/>
            <person name="Uehling J."/>
            <person name="Grigoriev I.V."/>
            <person name="Vagvolgyi C."/>
            <person name="Papp T."/>
            <person name="Martin F.M."/>
            <person name="Miettinen O."/>
            <person name="Hibbett D.S."/>
            <person name="Nagy L.G."/>
        </authorList>
    </citation>
    <scope>NUCLEOTIDE SEQUENCE [LARGE SCALE GENOMIC DNA]</scope>
    <source>
        <strain evidence="3 4">CBS 121175</strain>
    </source>
</reference>
<proteinExistence type="predicted"/>
<feature type="transmembrane region" description="Helical" evidence="2">
    <location>
        <begin position="307"/>
        <end position="333"/>
    </location>
</feature>
<feature type="region of interest" description="Disordered" evidence="1">
    <location>
        <begin position="368"/>
        <end position="388"/>
    </location>
</feature>
<evidence type="ECO:0000256" key="1">
    <source>
        <dbReference type="SAM" id="MobiDB-lite"/>
    </source>
</evidence>
<dbReference type="AlphaFoldDB" id="A0A5C3KRG0"/>